<dbReference type="AlphaFoldDB" id="A0A2V3ZYE9"/>
<feature type="transmembrane region" description="Helical" evidence="1">
    <location>
        <begin position="57"/>
        <end position="78"/>
    </location>
</feature>
<keyword evidence="1" id="KW-0812">Transmembrane</keyword>
<sequence>MNDIFNFSRFVKYAKSQLLLQRKLLLLTSSGGFLALFIFTLLFLGSSFNWREQNWTALFMTSGFIIAALITGNAFPFLRNQKACQNALMIPASTLEKFVYEFALKIVVFSILYPLLFQLMASIAVPLIEFIRPDRTYIPFSFDPIINPGEEFYFTALLMGYLFTISLAFAGASAFRRSPLIKTVLFVGIIILLIIGYLYFIFEELHLNNGVEYALTNTFSEKSEAFSWFFFFLGISSLSSFTYAFFKLKEREA</sequence>
<evidence type="ECO:0000313" key="2">
    <source>
        <dbReference type="EMBL" id="PXY01346.1"/>
    </source>
</evidence>
<dbReference type="Proteomes" id="UP000248079">
    <property type="component" value="Unassembled WGS sequence"/>
</dbReference>
<organism evidence="2 3">
    <name type="scientific">Marinifilum breve</name>
    <dbReference type="NCBI Taxonomy" id="2184082"/>
    <lineage>
        <taxon>Bacteria</taxon>
        <taxon>Pseudomonadati</taxon>
        <taxon>Bacteroidota</taxon>
        <taxon>Bacteroidia</taxon>
        <taxon>Marinilabiliales</taxon>
        <taxon>Marinifilaceae</taxon>
    </lineage>
</organism>
<dbReference type="EMBL" id="QFLI01000003">
    <property type="protein sequence ID" value="PXY01346.1"/>
    <property type="molecule type" value="Genomic_DNA"/>
</dbReference>
<keyword evidence="3" id="KW-1185">Reference proteome</keyword>
<gene>
    <name evidence="2" type="ORF">DF185_07575</name>
</gene>
<comment type="caution">
    <text evidence="2">The sequence shown here is derived from an EMBL/GenBank/DDBJ whole genome shotgun (WGS) entry which is preliminary data.</text>
</comment>
<evidence type="ECO:0000256" key="1">
    <source>
        <dbReference type="SAM" id="Phobius"/>
    </source>
</evidence>
<protein>
    <submittedName>
        <fullName evidence="2">Uncharacterized protein</fullName>
    </submittedName>
</protein>
<reference evidence="2 3" key="1">
    <citation type="submission" date="2018-05" db="EMBL/GenBank/DDBJ databases">
        <title>Marinifilum breve JC075T sp. nov., a marine bacterium isolated from Yongle Blue Hole in the South China Sea.</title>
        <authorList>
            <person name="Fu T."/>
        </authorList>
    </citation>
    <scope>NUCLEOTIDE SEQUENCE [LARGE SCALE GENOMIC DNA]</scope>
    <source>
        <strain evidence="2 3">JC075</strain>
    </source>
</reference>
<dbReference type="RefSeq" id="WP_110360158.1">
    <property type="nucleotide sequence ID" value="NZ_QFLI01000003.1"/>
</dbReference>
<keyword evidence="1" id="KW-0472">Membrane</keyword>
<accession>A0A2V3ZYE9</accession>
<dbReference type="OrthoDB" id="1523880at2"/>
<feature type="transmembrane region" description="Helical" evidence="1">
    <location>
        <begin position="24"/>
        <end position="45"/>
    </location>
</feature>
<evidence type="ECO:0000313" key="3">
    <source>
        <dbReference type="Proteomes" id="UP000248079"/>
    </source>
</evidence>
<proteinExistence type="predicted"/>
<feature type="transmembrane region" description="Helical" evidence="1">
    <location>
        <begin position="225"/>
        <end position="246"/>
    </location>
</feature>
<feature type="transmembrane region" description="Helical" evidence="1">
    <location>
        <begin position="98"/>
        <end position="117"/>
    </location>
</feature>
<keyword evidence="1" id="KW-1133">Transmembrane helix</keyword>
<feature type="transmembrane region" description="Helical" evidence="1">
    <location>
        <begin position="152"/>
        <end position="172"/>
    </location>
</feature>
<feature type="transmembrane region" description="Helical" evidence="1">
    <location>
        <begin position="184"/>
        <end position="202"/>
    </location>
</feature>
<name>A0A2V3ZYE9_9BACT</name>